<feature type="compositionally biased region" description="Polar residues" evidence="1">
    <location>
        <begin position="24"/>
        <end position="51"/>
    </location>
</feature>
<protein>
    <recommendedName>
        <fullName evidence="4">BZIP transcription factor</fullName>
    </recommendedName>
</protein>
<gene>
    <name evidence="2" type="ORF">AAFC00_000107</name>
</gene>
<dbReference type="SUPFAM" id="SSF57959">
    <property type="entry name" value="Leucine zipper domain"/>
    <property type="match status" value="1"/>
</dbReference>
<feature type="region of interest" description="Disordered" evidence="1">
    <location>
        <begin position="1"/>
        <end position="73"/>
    </location>
</feature>
<dbReference type="EMBL" id="JBFMKM010000018">
    <property type="protein sequence ID" value="KAL1296616.1"/>
    <property type="molecule type" value="Genomic_DNA"/>
</dbReference>
<feature type="compositionally biased region" description="Basic and acidic residues" evidence="1">
    <location>
        <begin position="54"/>
        <end position="73"/>
    </location>
</feature>
<evidence type="ECO:0008006" key="4">
    <source>
        <dbReference type="Google" id="ProtNLM"/>
    </source>
</evidence>
<feature type="compositionally biased region" description="Polar residues" evidence="1">
    <location>
        <begin position="345"/>
        <end position="356"/>
    </location>
</feature>
<feature type="compositionally biased region" description="Polar residues" evidence="1">
    <location>
        <begin position="1"/>
        <end position="16"/>
    </location>
</feature>
<evidence type="ECO:0000313" key="3">
    <source>
        <dbReference type="Proteomes" id="UP001562354"/>
    </source>
</evidence>
<feature type="compositionally biased region" description="Polar residues" evidence="1">
    <location>
        <begin position="172"/>
        <end position="211"/>
    </location>
</feature>
<feature type="compositionally biased region" description="Polar residues" evidence="1">
    <location>
        <begin position="311"/>
        <end position="333"/>
    </location>
</feature>
<accession>A0ABR3P1S5</accession>
<dbReference type="RefSeq" id="XP_069196298.1">
    <property type="nucleotide sequence ID" value="XM_069340231.1"/>
</dbReference>
<dbReference type="CDD" id="cd14688">
    <property type="entry name" value="bZIP_YAP"/>
    <property type="match status" value="1"/>
</dbReference>
<feature type="region of interest" description="Disordered" evidence="1">
    <location>
        <begin position="127"/>
        <end position="356"/>
    </location>
</feature>
<reference evidence="2 3" key="1">
    <citation type="submission" date="2024-07" db="EMBL/GenBank/DDBJ databases">
        <title>Draft sequence of the Neodothiora populina.</title>
        <authorList>
            <person name="Drown D.D."/>
            <person name="Schuette U.S."/>
            <person name="Buechlein A.B."/>
            <person name="Rusch D.R."/>
            <person name="Winton L.W."/>
            <person name="Adams G.A."/>
        </authorList>
    </citation>
    <scope>NUCLEOTIDE SEQUENCE [LARGE SCALE GENOMIC DNA]</scope>
    <source>
        <strain evidence="2 3">CPC 39397</strain>
    </source>
</reference>
<name>A0ABR3P1S5_9PEZI</name>
<dbReference type="GeneID" id="95973810"/>
<dbReference type="Proteomes" id="UP001562354">
    <property type="component" value="Unassembled WGS sequence"/>
</dbReference>
<dbReference type="PANTHER" id="PTHR37012">
    <property type="entry name" value="B-ZIP TRANSCRIPTION FACTOR (EUROFUNG)-RELATED"/>
    <property type="match status" value="1"/>
</dbReference>
<dbReference type="Gene3D" id="1.20.5.170">
    <property type="match status" value="1"/>
</dbReference>
<feature type="compositionally biased region" description="Polar residues" evidence="1">
    <location>
        <begin position="140"/>
        <end position="163"/>
    </location>
</feature>
<sequence length="402" mass="43654">MNQDATSASSASQLSPRQDYVSPGSDTKTKSTMSQKRASRAGTRSVTTLSAAQLERKRANDREAQRAIRQRTKDHIEALERRINELSMSHDNREKTFVATQQRNQELEEENAYLRSRLGGETFTINVTEAERKGKPTDYGVSTSGSSPQPNIPRSSPSGTSRSMPIAPLHHSQPSDSWRNHGTFTHAGSTGSTQFLTDSAQAGNGTQNASWRANDAADSPQNRIDQGSEKSRGFPVVHGVTDRTPWANSTSGYGYQVRPADRAPTYTPAPPQALSFPPQTQPPHFQSVSAPTNELPPTTSAYHAPGLVPQSDYQPLSTYPATQQTTFHDQSQAHPAYQIGPGQVQPPSDFSSSGIQRGNLAAPVYTTSAGSPHFLQTQPTHAQSLAISYRDGAGHHPYSYET</sequence>
<keyword evidence="3" id="KW-1185">Reference proteome</keyword>
<proteinExistence type="predicted"/>
<dbReference type="InterPro" id="IPR046347">
    <property type="entry name" value="bZIP_sf"/>
</dbReference>
<organism evidence="2 3">
    <name type="scientific">Neodothiora populina</name>
    <dbReference type="NCBI Taxonomy" id="2781224"/>
    <lineage>
        <taxon>Eukaryota</taxon>
        <taxon>Fungi</taxon>
        <taxon>Dikarya</taxon>
        <taxon>Ascomycota</taxon>
        <taxon>Pezizomycotina</taxon>
        <taxon>Dothideomycetes</taxon>
        <taxon>Dothideomycetidae</taxon>
        <taxon>Dothideales</taxon>
        <taxon>Dothioraceae</taxon>
        <taxon>Neodothiora</taxon>
    </lineage>
</organism>
<evidence type="ECO:0000313" key="2">
    <source>
        <dbReference type="EMBL" id="KAL1296616.1"/>
    </source>
</evidence>
<comment type="caution">
    <text evidence="2">The sequence shown here is derived from an EMBL/GenBank/DDBJ whole genome shotgun (WGS) entry which is preliminary data.</text>
</comment>
<evidence type="ECO:0000256" key="1">
    <source>
        <dbReference type="SAM" id="MobiDB-lite"/>
    </source>
</evidence>
<feature type="compositionally biased region" description="Polar residues" evidence="1">
    <location>
        <begin position="282"/>
        <end position="301"/>
    </location>
</feature>